<keyword evidence="2" id="KW-1185">Reference proteome</keyword>
<sequence>MRRTFDKIRKRIPGSHDVDDLGGYANMTSISEDGHASGGFVTPYRLHYPNPTEFDVRRHHRASSAQDQWQRRATIYNSKDLPQLPPEANIEAYRNLPFPNEIFYLVIDRYLFDDVVTLLRLAKAIPLFLHQCWTHAFRTVPVSIREREINRKKLTSNVDLFLQLITSTPRVQLYVRGLDISDYGRNTYKPLLGPTSAQDINTLAMLLVQTKRMPNLRSFKIRCWVHWSNFSKQLQSSFITLLESPSLEEVSLVNLALPVNLLALAPRLRNVDFQSGGVGPPVIYPGISVAPAKRIHTLKVRDRNKFGQAMSTLGFVDTRTPPFNLYYLVNLEICLPGNQLNTVQTGLSHCTSLESLKIFVGTAGGLPSSLDLGCLRRLKSLTLSADVTSILESEHRFFWLTTTLTTLPKDVKPPVLHDLTILIRIDSLQRGKEFEWDAIDKLFPKPKPPPRHGQPEADMWDALKAVNIIWCTGRQKDLQEDLNQDFVECLPVAMPLLTERNILNVRTTYSDASYNFWTFS</sequence>
<evidence type="ECO:0000313" key="1">
    <source>
        <dbReference type="EMBL" id="TFK25637.1"/>
    </source>
</evidence>
<name>A0A5C3KZB7_COPMA</name>
<organism evidence="1 2">
    <name type="scientific">Coprinopsis marcescibilis</name>
    <name type="common">Agaric fungus</name>
    <name type="synonym">Psathyrella marcescibilis</name>
    <dbReference type="NCBI Taxonomy" id="230819"/>
    <lineage>
        <taxon>Eukaryota</taxon>
        <taxon>Fungi</taxon>
        <taxon>Dikarya</taxon>
        <taxon>Basidiomycota</taxon>
        <taxon>Agaricomycotina</taxon>
        <taxon>Agaricomycetes</taxon>
        <taxon>Agaricomycetidae</taxon>
        <taxon>Agaricales</taxon>
        <taxon>Agaricineae</taxon>
        <taxon>Psathyrellaceae</taxon>
        <taxon>Coprinopsis</taxon>
    </lineage>
</organism>
<dbReference type="AlphaFoldDB" id="A0A5C3KZB7"/>
<reference evidence="1 2" key="1">
    <citation type="journal article" date="2019" name="Nat. Ecol. Evol.">
        <title>Megaphylogeny resolves global patterns of mushroom evolution.</title>
        <authorList>
            <person name="Varga T."/>
            <person name="Krizsan K."/>
            <person name="Foldi C."/>
            <person name="Dima B."/>
            <person name="Sanchez-Garcia M."/>
            <person name="Sanchez-Ramirez S."/>
            <person name="Szollosi G.J."/>
            <person name="Szarkandi J.G."/>
            <person name="Papp V."/>
            <person name="Albert L."/>
            <person name="Andreopoulos W."/>
            <person name="Angelini C."/>
            <person name="Antonin V."/>
            <person name="Barry K.W."/>
            <person name="Bougher N.L."/>
            <person name="Buchanan P."/>
            <person name="Buyck B."/>
            <person name="Bense V."/>
            <person name="Catcheside P."/>
            <person name="Chovatia M."/>
            <person name="Cooper J."/>
            <person name="Damon W."/>
            <person name="Desjardin D."/>
            <person name="Finy P."/>
            <person name="Geml J."/>
            <person name="Haridas S."/>
            <person name="Hughes K."/>
            <person name="Justo A."/>
            <person name="Karasinski D."/>
            <person name="Kautmanova I."/>
            <person name="Kiss B."/>
            <person name="Kocsube S."/>
            <person name="Kotiranta H."/>
            <person name="LaButti K.M."/>
            <person name="Lechner B.E."/>
            <person name="Liimatainen K."/>
            <person name="Lipzen A."/>
            <person name="Lukacs Z."/>
            <person name="Mihaltcheva S."/>
            <person name="Morgado L.N."/>
            <person name="Niskanen T."/>
            <person name="Noordeloos M.E."/>
            <person name="Ohm R.A."/>
            <person name="Ortiz-Santana B."/>
            <person name="Ovrebo C."/>
            <person name="Racz N."/>
            <person name="Riley R."/>
            <person name="Savchenko A."/>
            <person name="Shiryaev A."/>
            <person name="Soop K."/>
            <person name="Spirin V."/>
            <person name="Szebenyi C."/>
            <person name="Tomsovsky M."/>
            <person name="Tulloss R.E."/>
            <person name="Uehling J."/>
            <person name="Grigoriev I.V."/>
            <person name="Vagvolgyi C."/>
            <person name="Papp T."/>
            <person name="Martin F.M."/>
            <person name="Miettinen O."/>
            <person name="Hibbett D.S."/>
            <person name="Nagy L.G."/>
        </authorList>
    </citation>
    <scope>NUCLEOTIDE SEQUENCE [LARGE SCALE GENOMIC DNA]</scope>
    <source>
        <strain evidence="1 2">CBS 121175</strain>
    </source>
</reference>
<dbReference type="OrthoDB" id="2864393at2759"/>
<protein>
    <recommendedName>
        <fullName evidence="3">F-box domain-containing protein</fullName>
    </recommendedName>
</protein>
<proteinExistence type="predicted"/>
<dbReference type="Proteomes" id="UP000307440">
    <property type="component" value="Unassembled WGS sequence"/>
</dbReference>
<evidence type="ECO:0000313" key="2">
    <source>
        <dbReference type="Proteomes" id="UP000307440"/>
    </source>
</evidence>
<accession>A0A5C3KZB7</accession>
<gene>
    <name evidence="1" type="ORF">FA15DRAFT_668334</name>
</gene>
<dbReference type="EMBL" id="ML210184">
    <property type="protein sequence ID" value="TFK25637.1"/>
    <property type="molecule type" value="Genomic_DNA"/>
</dbReference>
<evidence type="ECO:0008006" key="3">
    <source>
        <dbReference type="Google" id="ProtNLM"/>
    </source>
</evidence>